<sequence>MTDYDCPVQGEVLPEYAQPEDAGADLRSSVDDVLPPRSRKLISTGISIALPEGFVGLVWPRSGLAVKKGIDSGAGVIDSGYRGEIKVLLFNHSDEAFPIKKGDRIAQLLVQKVERVLFRKVDKLPDSERGTGGFGSTGQ</sequence>
<comment type="similarity">
    <text evidence="1">Belongs to the dUTPase family.</text>
</comment>
<dbReference type="KEGG" id="nli:G3M70_09665"/>
<dbReference type="SUPFAM" id="SSF51283">
    <property type="entry name" value="dUTPase-like"/>
    <property type="match status" value="1"/>
</dbReference>
<evidence type="ECO:0000256" key="5">
    <source>
        <dbReference type="ARBA" id="ARBA00047686"/>
    </source>
</evidence>
<dbReference type="InterPro" id="IPR033704">
    <property type="entry name" value="dUTPase_trimeric"/>
</dbReference>
<dbReference type="GO" id="GO:0006226">
    <property type="term" value="P:dUMP biosynthetic process"/>
    <property type="evidence" value="ECO:0007669"/>
    <property type="project" value="InterPro"/>
</dbReference>
<dbReference type="InterPro" id="IPR036157">
    <property type="entry name" value="dUTPase-like_sf"/>
</dbReference>
<evidence type="ECO:0000256" key="1">
    <source>
        <dbReference type="ARBA" id="ARBA00006581"/>
    </source>
</evidence>
<dbReference type="Gene3D" id="2.70.40.10">
    <property type="match status" value="1"/>
</dbReference>
<dbReference type="GO" id="GO:0004170">
    <property type="term" value="F:dUTP diphosphatase activity"/>
    <property type="evidence" value="ECO:0007669"/>
    <property type="project" value="UniProtKB-EC"/>
</dbReference>
<proteinExistence type="inferred from homology"/>
<evidence type="ECO:0000256" key="2">
    <source>
        <dbReference type="ARBA" id="ARBA00012379"/>
    </source>
</evidence>
<evidence type="ECO:0000259" key="6">
    <source>
        <dbReference type="Pfam" id="PF00692"/>
    </source>
</evidence>
<keyword evidence="3 7" id="KW-0378">Hydrolase</keyword>
<feature type="domain" description="dUTPase-like" evidence="6">
    <location>
        <begin position="13"/>
        <end position="138"/>
    </location>
</feature>
<evidence type="ECO:0000256" key="3">
    <source>
        <dbReference type="ARBA" id="ARBA00022801"/>
    </source>
</evidence>
<dbReference type="PANTHER" id="PTHR11241:SF0">
    <property type="entry name" value="DEOXYURIDINE 5'-TRIPHOSPHATE NUCLEOTIDOHYDROLASE"/>
    <property type="match status" value="1"/>
</dbReference>
<gene>
    <name evidence="7" type="primary">dut</name>
    <name evidence="7" type="ORF">G3M70_09665</name>
</gene>
<organism evidence="7 8">
    <name type="scientific">Candidatus Nitronauta litoralis</name>
    <dbReference type="NCBI Taxonomy" id="2705533"/>
    <lineage>
        <taxon>Bacteria</taxon>
        <taxon>Pseudomonadati</taxon>
        <taxon>Nitrospinota/Tectimicrobiota group</taxon>
        <taxon>Nitrospinota</taxon>
        <taxon>Nitrospinia</taxon>
        <taxon>Nitrospinales</taxon>
        <taxon>Nitrospinaceae</taxon>
        <taxon>Candidatus Nitronauta</taxon>
    </lineage>
</organism>
<evidence type="ECO:0000313" key="8">
    <source>
        <dbReference type="Proteomes" id="UP000594688"/>
    </source>
</evidence>
<evidence type="ECO:0000256" key="4">
    <source>
        <dbReference type="ARBA" id="ARBA00023080"/>
    </source>
</evidence>
<dbReference type="PANTHER" id="PTHR11241">
    <property type="entry name" value="DEOXYURIDINE 5'-TRIPHOSPHATE NUCLEOTIDOHYDROLASE"/>
    <property type="match status" value="1"/>
</dbReference>
<reference evidence="7 8" key="1">
    <citation type="submission" date="2020-02" db="EMBL/GenBank/DDBJ databases">
        <title>Genomic and physiological characterization of two novel Nitrospinaceae genera.</title>
        <authorList>
            <person name="Mueller A.J."/>
            <person name="Jung M.-Y."/>
            <person name="Strachan C.R."/>
            <person name="Herbold C.W."/>
            <person name="Kirkegaard R.H."/>
            <person name="Daims H."/>
        </authorList>
    </citation>
    <scope>NUCLEOTIDE SEQUENCE [LARGE SCALE GENOMIC DNA]</scope>
    <source>
        <strain evidence="7">EB</strain>
    </source>
</reference>
<dbReference type="AlphaFoldDB" id="A0A7T0G086"/>
<dbReference type="InterPro" id="IPR029054">
    <property type="entry name" value="dUTPase-like"/>
</dbReference>
<dbReference type="EMBL" id="CP048685">
    <property type="protein sequence ID" value="QPJ62119.1"/>
    <property type="molecule type" value="Genomic_DNA"/>
</dbReference>
<dbReference type="EC" id="3.6.1.23" evidence="2"/>
<dbReference type="NCBIfam" id="NF001862">
    <property type="entry name" value="PRK00601.1"/>
    <property type="match status" value="1"/>
</dbReference>
<name>A0A7T0G086_9BACT</name>
<dbReference type="InterPro" id="IPR008181">
    <property type="entry name" value="dUTPase"/>
</dbReference>
<dbReference type="NCBIfam" id="TIGR00576">
    <property type="entry name" value="dut"/>
    <property type="match status" value="1"/>
</dbReference>
<dbReference type="CDD" id="cd07557">
    <property type="entry name" value="trimeric_dUTPase"/>
    <property type="match status" value="1"/>
</dbReference>
<dbReference type="Pfam" id="PF00692">
    <property type="entry name" value="dUTPase"/>
    <property type="match status" value="1"/>
</dbReference>
<accession>A0A7T0G086</accession>
<protein>
    <recommendedName>
        <fullName evidence="2">dUTP diphosphatase</fullName>
        <ecNumber evidence="2">3.6.1.23</ecNumber>
    </recommendedName>
</protein>
<comment type="catalytic activity">
    <reaction evidence="5">
        <text>dUTP + H2O = dUMP + diphosphate + H(+)</text>
        <dbReference type="Rhea" id="RHEA:10248"/>
        <dbReference type="ChEBI" id="CHEBI:15377"/>
        <dbReference type="ChEBI" id="CHEBI:15378"/>
        <dbReference type="ChEBI" id="CHEBI:33019"/>
        <dbReference type="ChEBI" id="CHEBI:61555"/>
        <dbReference type="ChEBI" id="CHEBI:246422"/>
        <dbReference type="EC" id="3.6.1.23"/>
    </reaction>
</comment>
<dbReference type="GO" id="GO:0000287">
    <property type="term" value="F:magnesium ion binding"/>
    <property type="evidence" value="ECO:0007669"/>
    <property type="project" value="InterPro"/>
</dbReference>
<dbReference type="Proteomes" id="UP000594688">
    <property type="component" value="Chromosome"/>
</dbReference>
<evidence type="ECO:0000313" key="7">
    <source>
        <dbReference type="EMBL" id="QPJ62119.1"/>
    </source>
</evidence>
<dbReference type="GO" id="GO:0046081">
    <property type="term" value="P:dUTP catabolic process"/>
    <property type="evidence" value="ECO:0007669"/>
    <property type="project" value="InterPro"/>
</dbReference>
<keyword evidence="4" id="KW-0546">Nucleotide metabolism</keyword>